<dbReference type="PROSITE" id="PS51387">
    <property type="entry name" value="FAD_PCMH"/>
    <property type="match status" value="1"/>
</dbReference>
<evidence type="ECO:0000259" key="5">
    <source>
        <dbReference type="PROSITE" id="PS51387"/>
    </source>
</evidence>
<dbReference type="GO" id="GO:0071949">
    <property type="term" value="F:FAD binding"/>
    <property type="evidence" value="ECO:0007669"/>
    <property type="project" value="InterPro"/>
</dbReference>
<keyword evidence="7" id="KW-1185">Reference proteome</keyword>
<gene>
    <name evidence="6" type="ORF">B0J13DRAFT_597330</name>
</gene>
<dbReference type="EMBL" id="JAGMUU010000016">
    <property type="protein sequence ID" value="KAH7136849.1"/>
    <property type="molecule type" value="Genomic_DNA"/>
</dbReference>
<dbReference type="InterPro" id="IPR016167">
    <property type="entry name" value="FAD-bd_PCMH_sub1"/>
</dbReference>
<dbReference type="InterPro" id="IPR050416">
    <property type="entry name" value="FAD-linked_Oxidoreductase"/>
</dbReference>
<dbReference type="InterPro" id="IPR016166">
    <property type="entry name" value="FAD-bd_PCMH"/>
</dbReference>
<evidence type="ECO:0000313" key="6">
    <source>
        <dbReference type="EMBL" id="KAH7136849.1"/>
    </source>
</evidence>
<evidence type="ECO:0000313" key="7">
    <source>
        <dbReference type="Proteomes" id="UP000717696"/>
    </source>
</evidence>
<comment type="similarity">
    <text evidence="1">Belongs to the oxygen-dependent FAD-linked oxidoreductase family.</text>
</comment>
<dbReference type="AlphaFoldDB" id="A0A9P9J0A8"/>
<organism evidence="6 7">
    <name type="scientific">Dactylonectria estremocensis</name>
    <dbReference type="NCBI Taxonomy" id="1079267"/>
    <lineage>
        <taxon>Eukaryota</taxon>
        <taxon>Fungi</taxon>
        <taxon>Dikarya</taxon>
        <taxon>Ascomycota</taxon>
        <taxon>Pezizomycotina</taxon>
        <taxon>Sordariomycetes</taxon>
        <taxon>Hypocreomycetidae</taxon>
        <taxon>Hypocreales</taxon>
        <taxon>Nectriaceae</taxon>
        <taxon>Dactylonectria</taxon>
    </lineage>
</organism>
<dbReference type="PANTHER" id="PTHR42973:SF7">
    <property type="entry name" value="FAD-BINDING PCMH-TYPE DOMAIN-CONTAINING PROTEIN"/>
    <property type="match status" value="1"/>
</dbReference>
<dbReference type="Pfam" id="PF01565">
    <property type="entry name" value="FAD_binding_4"/>
    <property type="match status" value="1"/>
</dbReference>
<dbReference type="OrthoDB" id="407275at2759"/>
<dbReference type="PROSITE" id="PS00862">
    <property type="entry name" value="OX2_COVAL_FAD"/>
    <property type="match status" value="1"/>
</dbReference>
<dbReference type="Proteomes" id="UP000717696">
    <property type="component" value="Unassembled WGS sequence"/>
</dbReference>
<dbReference type="Gene3D" id="3.40.462.20">
    <property type="match status" value="1"/>
</dbReference>
<keyword evidence="3" id="KW-0274">FAD</keyword>
<dbReference type="InterPro" id="IPR006093">
    <property type="entry name" value="Oxy_OxRdtase_FAD_BS"/>
</dbReference>
<evidence type="ECO:0000256" key="2">
    <source>
        <dbReference type="ARBA" id="ARBA00022630"/>
    </source>
</evidence>
<evidence type="ECO:0000256" key="3">
    <source>
        <dbReference type="ARBA" id="ARBA00022827"/>
    </source>
</evidence>
<dbReference type="GO" id="GO:0016491">
    <property type="term" value="F:oxidoreductase activity"/>
    <property type="evidence" value="ECO:0007669"/>
    <property type="project" value="UniProtKB-KW"/>
</dbReference>
<evidence type="ECO:0000256" key="4">
    <source>
        <dbReference type="ARBA" id="ARBA00023002"/>
    </source>
</evidence>
<proteinExistence type="inferred from homology"/>
<feature type="domain" description="FAD-binding PCMH-type" evidence="5">
    <location>
        <begin position="39"/>
        <end position="205"/>
    </location>
</feature>
<dbReference type="Gene3D" id="3.30.465.10">
    <property type="match status" value="1"/>
</dbReference>
<dbReference type="InterPro" id="IPR012951">
    <property type="entry name" value="BBE"/>
</dbReference>
<evidence type="ECO:0000256" key="1">
    <source>
        <dbReference type="ARBA" id="ARBA00005466"/>
    </source>
</evidence>
<protein>
    <submittedName>
        <fullName evidence="6">D-lactate dehydrogenase</fullName>
    </submittedName>
</protein>
<accession>A0A9P9J0A8</accession>
<sequence>MSQKGEILAVFFRQYPHIIYATPTSENYEALREAYILDNPAVPLAIVRPQTADDVALLVSHAVAQGIEISVRSGGHDLFGRCFAQDALAIDMRDIDFVHVADDRCSATIGGGVIASHLAAELGRHKLATAFGSAPTVGWVGWAIHGGYGPFVANYGLGVDQILAATVVDHKGTIVTADDAMLTAIRGGGGCIGVIVDVTVRVYPLDQVLGGVIVFKTDDPTVTLNKFAAGYQVLAAQGLPDVLGLQQSFVNTPIGKKFTVIFVWSSSDLALGRHWLHQIEKLGEVLSHSVIPTTITDWLHDSGAYVPKTAHGGNCTMSIRNFTPEVITTVGEQIFKMPGDPATLFSAHELRGKSASPHIASVFGSRTPHYVLEFIATSSSKDRALEAWEWATGFRDAVTKTTASNILPGTYISLTPPSDAKCSVIYGTSWEKLVDTKKTYDPNNVFKHAMPQF</sequence>
<dbReference type="InterPro" id="IPR006094">
    <property type="entry name" value="Oxid_FAD_bind_N"/>
</dbReference>
<keyword evidence="4" id="KW-0560">Oxidoreductase</keyword>
<comment type="caution">
    <text evidence="6">The sequence shown here is derived from an EMBL/GenBank/DDBJ whole genome shotgun (WGS) entry which is preliminary data.</text>
</comment>
<reference evidence="6" key="1">
    <citation type="journal article" date="2021" name="Nat. Commun.">
        <title>Genetic determinants of endophytism in the Arabidopsis root mycobiome.</title>
        <authorList>
            <person name="Mesny F."/>
            <person name="Miyauchi S."/>
            <person name="Thiergart T."/>
            <person name="Pickel B."/>
            <person name="Atanasova L."/>
            <person name="Karlsson M."/>
            <person name="Huettel B."/>
            <person name="Barry K.W."/>
            <person name="Haridas S."/>
            <person name="Chen C."/>
            <person name="Bauer D."/>
            <person name="Andreopoulos W."/>
            <person name="Pangilinan J."/>
            <person name="LaButti K."/>
            <person name="Riley R."/>
            <person name="Lipzen A."/>
            <person name="Clum A."/>
            <person name="Drula E."/>
            <person name="Henrissat B."/>
            <person name="Kohler A."/>
            <person name="Grigoriev I.V."/>
            <person name="Martin F.M."/>
            <person name="Hacquard S."/>
        </authorList>
    </citation>
    <scope>NUCLEOTIDE SEQUENCE</scope>
    <source>
        <strain evidence="6">MPI-CAGE-AT-0021</strain>
    </source>
</reference>
<dbReference type="Pfam" id="PF08031">
    <property type="entry name" value="BBE"/>
    <property type="match status" value="1"/>
</dbReference>
<name>A0A9P9J0A8_9HYPO</name>
<dbReference type="Gene3D" id="3.30.43.10">
    <property type="entry name" value="Uridine Diphospho-n-acetylenolpyruvylglucosamine Reductase, domain 2"/>
    <property type="match status" value="1"/>
</dbReference>
<dbReference type="SUPFAM" id="SSF56176">
    <property type="entry name" value="FAD-binding/transporter-associated domain-like"/>
    <property type="match status" value="1"/>
</dbReference>
<dbReference type="PANTHER" id="PTHR42973">
    <property type="entry name" value="BINDING OXIDOREDUCTASE, PUTATIVE (AFU_ORTHOLOGUE AFUA_1G17690)-RELATED"/>
    <property type="match status" value="1"/>
</dbReference>
<dbReference type="InterPro" id="IPR016169">
    <property type="entry name" value="FAD-bd_PCMH_sub2"/>
</dbReference>
<dbReference type="InterPro" id="IPR036318">
    <property type="entry name" value="FAD-bd_PCMH-like_sf"/>
</dbReference>
<keyword evidence="2" id="KW-0285">Flavoprotein</keyword>